<name>A0A9P0CRP7_9CUCU</name>
<accession>A0A9P0CRP7</accession>
<evidence type="ECO:0000313" key="2">
    <source>
        <dbReference type="Proteomes" id="UP001153636"/>
    </source>
</evidence>
<proteinExistence type="predicted"/>
<sequence>MNFIPWEKEWPFESKFCLFVGETEILKNCNKFKRENIRIVHKQTPKPRYESSILKKHLNLAKQDKQNNCYIKRNKLYVNENIYSVEDLLGVEELTNNLNKKPNSAPSTPTAVDPILPENRNVSFGTSQDPNIAIIVKNPPSTPNINKIESGIHVKKSQTRNINWMHRNCEPIFRKISTGVLNISKKISFFLITLPLCSSKSKRCRTYVYRNFFASFRLRDTPLNFFTILKKHPVYHPPNSSVSSCLDELEDSVANVLPSCDFHCLRG</sequence>
<dbReference type="Proteomes" id="UP001153636">
    <property type="component" value="Chromosome 17"/>
</dbReference>
<keyword evidence="2" id="KW-1185">Reference proteome</keyword>
<dbReference type="OrthoDB" id="6782207at2759"/>
<protein>
    <submittedName>
        <fullName evidence="1">Uncharacterized protein</fullName>
    </submittedName>
</protein>
<dbReference type="AlphaFoldDB" id="A0A9P0CRP7"/>
<gene>
    <name evidence="1" type="ORF">PSYICH_LOCUS5536</name>
</gene>
<evidence type="ECO:0000313" key="1">
    <source>
        <dbReference type="EMBL" id="CAH1104650.1"/>
    </source>
</evidence>
<reference evidence="1" key="1">
    <citation type="submission" date="2022-01" db="EMBL/GenBank/DDBJ databases">
        <authorList>
            <person name="King R."/>
        </authorList>
    </citation>
    <scope>NUCLEOTIDE SEQUENCE</scope>
</reference>
<dbReference type="EMBL" id="OV651829">
    <property type="protein sequence ID" value="CAH1104650.1"/>
    <property type="molecule type" value="Genomic_DNA"/>
</dbReference>
<organism evidence="1 2">
    <name type="scientific">Psylliodes chrysocephalus</name>
    <dbReference type="NCBI Taxonomy" id="3402493"/>
    <lineage>
        <taxon>Eukaryota</taxon>
        <taxon>Metazoa</taxon>
        <taxon>Ecdysozoa</taxon>
        <taxon>Arthropoda</taxon>
        <taxon>Hexapoda</taxon>
        <taxon>Insecta</taxon>
        <taxon>Pterygota</taxon>
        <taxon>Neoptera</taxon>
        <taxon>Endopterygota</taxon>
        <taxon>Coleoptera</taxon>
        <taxon>Polyphaga</taxon>
        <taxon>Cucujiformia</taxon>
        <taxon>Chrysomeloidea</taxon>
        <taxon>Chrysomelidae</taxon>
        <taxon>Galerucinae</taxon>
        <taxon>Alticini</taxon>
        <taxon>Psylliodes</taxon>
    </lineage>
</organism>